<evidence type="ECO:0000313" key="2">
    <source>
        <dbReference type="EMBL" id="CAL4066195.1"/>
    </source>
</evidence>
<dbReference type="InterPro" id="IPR007110">
    <property type="entry name" value="Ig-like_dom"/>
</dbReference>
<feature type="domain" description="Ig-like" evidence="1">
    <location>
        <begin position="1"/>
        <end position="62"/>
    </location>
</feature>
<gene>
    <name evidence="2" type="ORF">MNOR_LOCUS5442</name>
</gene>
<dbReference type="Proteomes" id="UP001497623">
    <property type="component" value="Unassembled WGS sequence"/>
</dbReference>
<protein>
    <recommendedName>
        <fullName evidence="1">Ig-like domain-containing protein</fullName>
    </recommendedName>
</protein>
<name>A0AAV2PWB8_MEGNR</name>
<keyword evidence="3" id="KW-1185">Reference proteome</keyword>
<feature type="non-terminal residue" evidence="2">
    <location>
        <position position="115"/>
    </location>
</feature>
<accession>A0AAV2PWB8</accession>
<dbReference type="PROSITE" id="PS50835">
    <property type="entry name" value="IG_LIKE"/>
    <property type="match status" value="1"/>
</dbReference>
<organism evidence="2 3">
    <name type="scientific">Meganyctiphanes norvegica</name>
    <name type="common">Northern krill</name>
    <name type="synonym">Thysanopoda norvegica</name>
    <dbReference type="NCBI Taxonomy" id="48144"/>
    <lineage>
        <taxon>Eukaryota</taxon>
        <taxon>Metazoa</taxon>
        <taxon>Ecdysozoa</taxon>
        <taxon>Arthropoda</taxon>
        <taxon>Crustacea</taxon>
        <taxon>Multicrustacea</taxon>
        <taxon>Malacostraca</taxon>
        <taxon>Eumalacostraca</taxon>
        <taxon>Eucarida</taxon>
        <taxon>Euphausiacea</taxon>
        <taxon>Euphausiidae</taxon>
        <taxon>Meganyctiphanes</taxon>
    </lineage>
</organism>
<sequence>VSWTRGDDVLSVNNYRYSSDARLSPVSGNPVSPDHSLLFKDLHTSDSGTYLCRIATVPEQVAAIKLVVLVVDHMPWKIRGLGQNRRGQDHRHPQYTLVRPYKRKNDVMPTLPSRQ</sequence>
<dbReference type="EMBL" id="CAXKWB010002095">
    <property type="protein sequence ID" value="CAL4066195.1"/>
    <property type="molecule type" value="Genomic_DNA"/>
</dbReference>
<dbReference type="AlphaFoldDB" id="A0AAV2PWB8"/>
<dbReference type="InterPro" id="IPR013783">
    <property type="entry name" value="Ig-like_fold"/>
</dbReference>
<dbReference type="Gene3D" id="2.60.40.10">
    <property type="entry name" value="Immunoglobulins"/>
    <property type="match status" value="1"/>
</dbReference>
<dbReference type="SUPFAM" id="SSF48726">
    <property type="entry name" value="Immunoglobulin"/>
    <property type="match status" value="1"/>
</dbReference>
<proteinExistence type="predicted"/>
<reference evidence="2 3" key="1">
    <citation type="submission" date="2024-05" db="EMBL/GenBank/DDBJ databases">
        <authorList>
            <person name="Wallberg A."/>
        </authorList>
    </citation>
    <scope>NUCLEOTIDE SEQUENCE [LARGE SCALE GENOMIC DNA]</scope>
</reference>
<evidence type="ECO:0000313" key="3">
    <source>
        <dbReference type="Proteomes" id="UP001497623"/>
    </source>
</evidence>
<comment type="caution">
    <text evidence="2">The sequence shown here is derived from an EMBL/GenBank/DDBJ whole genome shotgun (WGS) entry which is preliminary data.</text>
</comment>
<dbReference type="InterPro" id="IPR036179">
    <property type="entry name" value="Ig-like_dom_sf"/>
</dbReference>
<evidence type="ECO:0000259" key="1">
    <source>
        <dbReference type="PROSITE" id="PS50835"/>
    </source>
</evidence>
<feature type="non-terminal residue" evidence="2">
    <location>
        <position position="1"/>
    </location>
</feature>